<protein>
    <recommendedName>
        <fullName evidence="1">Malic enzyme NAD-binding domain-containing protein</fullName>
    </recommendedName>
</protein>
<dbReference type="InterPro" id="IPR012302">
    <property type="entry name" value="Malic_NAD-bd"/>
</dbReference>
<dbReference type="EMBL" id="CP126657">
    <property type="protein sequence ID" value="WJZ97287.1"/>
    <property type="molecule type" value="Genomic_DNA"/>
</dbReference>
<name>A0ABY9CP88_VITVI</name>
<dbReference type="Pfam" id="PF03949">
    <property type="entry name" value="Malic_M"/>
    <property type="match status" value="1"/>
</dbReference>
<evidence type="ECO:0000313" key="2">
    <source>
        <dbReference type="EMBL" id="WJZ97287.1"/>
    </source>
</evidence>
<sequence>MSAVNQNYGEKVTRFEDYANHNAFELLARYNTTHLVPNGDIQGTTYVVLSGLVAALKLFGGTLANHKFLFLGVGEAENGIAKLMALEMSKQIRCPCSHAVYPIMDSTPVQPQFTTSTGIEVYPMHPSYGASYQQQEASMEALVDFCKQKSFMKEMYANLDGDLAYSNVFEDSTNLLSKSTFPVNYPLSAMHILALNVYIAVIRGMAAKEEQYPSLMGLHQVPRPLSQQFRLGAFTMPVGILKLRKAPKTSVAASDPIIGVDMEERVSAGSFTIMLESDLDDTIRIRGWIEMKNSGPKYLQWVVSVSDSPENEFGWSLSLGGMIPQAGTISRLKPL</sequence>
<dbReference type="SUPFAM" id="SSF51735">
    <property type="entry name" value="NAD(P)-binding Rossmann-fold domains"/>
    <property type="match status" value="1"/>
</dbReference>
<dbReference type="PANTHER" id="PTHR23406">
    <property type="entry name" value="MALIC ENZYME-RELATED"/>
    <property type="match status" value="1"/>
</dbReference>
<accession>A0ABY9CP88</accession>
<dbReference type="InterPro" id="IPR036291">
    <property type="entry name" value="NAD(P)-bd_dom_sf"/>
</dbReference>
<dbReference type="InterPro" id="IPR001891">
    <property type="entry name" value="Malic_OxRdtase"/>
</dbReference>
<reference evidence="2 3" key="1">
    <citation type="journal article" date="2023" name="Hortic Res">
        <title>The complete reference genome for grapevine (Vitis vinifera L.) genetics and breeding.</title>
        <authorList>
            <person name="Shi X."/>
            <person name="Cao S."/>
            <person name="Wang X."/>
            <person name="Huang S."/>
            <person name="Wang Y."/>
            <person name="Liu Z."/>
            <person name="Liu W."/>
            <person name="Leng X."/>
            <person name="Peng Y."/>
            <person name="Wang N."/>
            <person name="Wang Y."/>
            <person name="Ma Z."/>
            <person name="Xu X."/>
            <person name="Zhang F."/>
            <person name="Xue H."/>
            <person name="Zhong H."/>
            <person name="Wang Y."/>
            <person name="Zhang K."/>
            <person name="Velt A."/>
            <person name="Avia K."/>
            <person name="Holtgrawe D."/>
            <person name="Grimplet J."/>
            <person name="Matus J.T."/>
            <person name="Ware D."/>
            <person name="Wu X."/>
            <person name="Wang H."/>
            <person name="Liu C."/>
            <person name="Fang Y."/>
            <person name="Rustenholz C."/>
            <person name="Cheng Z."/>
            <person name="Xiao H."/>
            <person name="Zhou Y."/>
        </authorList>
    </citation>
    <scope>NUCLEOTIDE SEQUENCE [LARGE SCALE GENOMIC DNA]</scope>
    <source>
        <strain evidence="3">cv. Pinot noir / PN40024</strain>
        <tissue evidence="2">Leaf</tissue>
    </source>
</reference>
<organism evidence="2 3">
    <name type="scientific">Vitis vinifera</name>
    <name type="common">Grape</name>
    <dbReference type="NCBI Taxonomy" id="29760"/>
    <lineage>
        <taxon>Eukaryota</taxon>
        <taxon>Viridiplantae</taxon>
        <taxon>Streptophyta</taxon>
        <taxon>Embryophyta</taxon>
        <taxon>Tracheophyta</taxon>
        <taxon>Spermatophyta</taxon>
        <taxon>Magnoliopsida</taxon>
        <taxon>eudicotyledons</taxon>
        <taxon>Gunneridae</taxon>
        <taxon>Pentapetalae</taxon>
        <taxon>rosids</taxon>
        <taxon>Vitales</taxon>
        <taxon>Vitaceae</taxon>
        <taxon>Viteae</taxon>
        <taxon>Vitis</taxon>
    </lineage>
</organism>
<evidence type="ECO:0000259" key="1">
    <source>
        <dbReference type="Pfam" id="PF03949"/>
    </source>
</evidence>
<evidence type="ECO:0000313" key="3">
    <source>
        <dbReference type="Proteomes" id="UP001227230"/>
    </source>
</evidence>
<keyword evidence="3" id="KW-1185">Reference proteome</keyword>
<dbReference type="Gene3D" id="3.40.50.720">
    <property type="entry name" value="NAD(P)-binding Rossmann-like Domain"/>
    <property type="match status" value="1"/>
</dbReference>
<dbReference type="PANTHER" id="PTHR23406:SF64">
    <property type="entry name" value="NADP-DEPENDENT MALIC ENZYME 3"/>
    <property type="match status" value="1"/>
</dbReference>
<dbReference type="PRINTS" id="PR00072">
    <property type="entry name" value="MALOXRDTASE"/>
</dbReference>
<feature type="domain" description="Malic enzyme NAD-binding" evidence="1">
    <location>
        <begin position="41"/>
        <end position="91"/>
    </location>
</feature>
<gene>
    <name evidence="2" type="ORF">VitviT2T_015903</name>
</gene>
<proteinExistence type="predicted"/>
<dbReference type="Proteomes" id="UP001227230">
    <property type="component" value="Chromosome 10"/>
</dbReference>